<protein>
    <submittedName>
        <fullName evidence="1">Uncharacterized protein</fullName>
    </submittedName>
</protein>
<reference evidence="1 2" key="1">
    <citation type="submission" date="2023-05" db="EMBL/GenBank/DDBJ databases">
        <title>YMD87, complete Genome.</title>
        <authorList>
            <person name="Zhang J."/>
            <person name="Xu X."/>
        </authorList>
    </citation>
    <scope>NUCLEOTIDE SEQUENCE [LARGE SCALE GENOMIC DNA]</scope>
    <source>
        <strain evidence="1 2">YMD87</strain>
    </source>
</reference>
<proteinExistence type="predicted"/>
<dbReference type="RefSeq" id="WP_282300926.1">
    <property type="nucleotide sequence ID" value="NZ_CP124616.1"/>
</dbReference>
<dbReference type="Proteomes" id="UP001241605">
    <property type="component" value="Chromosome"/>
</dbReference>
<dbReference type="EMBL" id="CP124616">
    <property type="protein sequence ID" value="WGW04293.1"/>
    <property type="molecule type" value="Genomic_DNA"/>
</dbReference>
<organism evidence="1 2">
    <name type="scientific">Tropicibacter oceani</name>
    <dbReference type="NCBI Taxonomy" id="3058420"/>
    <lineage>
        <taxon>Bacteria</taxon>
        <taxon>Pseudomonadati</taxon>
        <taxon>Pseudomonadota</taxon>
        <taxon>Alphaproteobacteria</taxon>
        <taxon>Rhodobacterales</taxon>
        <taxon>Roseobacteraceae</taxon>
        <taxon>Tropicibacter</taxon>
    </lineage>
</organism>
<gene>
    <name evidence="1" type="ORF">QF118_01775</name>
</gene>
<name>A0ABY8QJX6_9RHOB</name>
<accession>A0ABY8QJX6</accession>
<evidence type="ECO:0000313" key="1">
    <source>
        <dbReference type="EMBL" id="WGW04293.1"/>
    </source>
</evidence>
<keyword evidence="2" id="KW-1185">Reference proteome</keyword>
<sequence>MRTEIHKIAKSSHSVIDMAEDTVMKIVPKAGRFAGKADVHCDTSGLVLRYPDGTSVTIANL</sequence>
<evidence type="ECO:0000313" key="2">
    <source>
        <dbReference type="Proteomes" id="UP001241605"/>
    </source>
</evidence>